<evidence type="ECO:0000313" key="2">
    <source>
        <dbReference type="Proteomes" id="UP000494363"/>
    </source>
</evidence>
<gene>
    <name evidence="1" type="ORF">LMG29542_04834</name>
</gene>
<organism evidence="1 2">
    <name type="scientific">Paraburkholderia humisilvae</name>
    <dbReference type="NCBI Taxonomy" id="627669"/>
    <lineage>
        <taxon>Bacteria</taxon>
        <taxon>Pseudomonadati</taxon>
        <taxon>Pseudomonadota</taxon>
        <taxon>Betaproteobacteria</taxon>
        <taxon>Burkholderiales</taxon>
        <taxon>Burkholderiaceae</taxon>
        <taxon>Paraburkholderia</taxon>
    </lineage>
</organism>
<keyword evidence="2" id="KW-1185">Reference proteome</keyword>
<dbReference type="AlphaFoldDB" id="A0A6J5EG08"/>
<accession>A0A6J5EG08</accession>
<reference evidence="1 2" key="1">
    <citation type="submission" date="2020-04" db="EMBL/GenBank/DDBJ databases">
        <authorList>
            <person name="De Canck E."/>
        </authorList>
    </citation>
    <scope>NUCLEOTIDE SEQUENCE [LARGE SCALE GENOMIC DNA]</scope>
    <source>
        <strain evidence="1 2">LMG 29542</strain>
    </source>
</reference>
<evidence type="ECO:0000313" key="1">
    <source>
        <dbReference type="EMBL" id="CAB3764301.1"/>
    </source>
</evidence>
<sequence>MGGRRPGPFGLLIQMPKSVLRSPLAALRREAQNRL</sequence>
<dbReference type="Proteomes" id="UP000494363">
    <property type="component" value="Unassembled WGS sequence"/>
</dbReference>
<dbReference type="EMBL" id="CADIKH010000024">
    <property type="protein sequence ID" value="CAB3764301.1"/>
    <property type="molecule type" value="Genomic_DNA"/>
</dbReference>
<protein>
    <submittedName>
        <fullName evidence="1">Uncharacterized protein</fullName>
    </submittedName>
</protein>
<proteinExistence type="predicted"/>
<name>A0A6J5EG08_9BURK</name>